<gene>
    <name evidence="1" type="ORF">BN3087_330050</name>
</gene>
<name>A0A0S4XMT1_9BACT</name>
<evidence type="ECO:0000313" key="1">
    <source>
        <dbReference type="EMBL" id="CUV65433.1"/>
    </source>
</evidence>
<reference evidence="1" key="1">
    <citation type="submission" date="2015-11" db="EMBL/GenBank/DDBJ databases">
        <authorList>
            <person name="Zhang Y."/>
            <person name="Guo Z."/>
        </authorList>
    </citation>
    <scope>NUCLEOTIDE SEQUENCE</scope>
    <source>
        <strain evidence="1">BN30871</strain>
    </source>
</reference>
<proteinExistence type="predicted"/>
<accession>A0A0S4XMT1</accession>
<organism evidence="1">
    <name type="scientific">Sulfurovum sp. enrichment culture clone C5</name>
    <dbReference type="NCBI Taxonomy" id="497650"/>
    <lineage>
        <taxon>Bacteria</taxon>
        <taxon>Pseudomonadati</taxon>
        <taxon>Campylobacterota</taxon>
        <taxon>Epsilonproteobacteria</taxon>
        <taxon>Campylobacterales</taxon>
        <taxon>Sulfurovaceae</taxon>
        <taxon>Sulfurovum</taxon>
        <taxon>environmental samples</taxon>
    </lineage>
</organism>
<protein>
    <submittedName>
        <fullName evidence="1">Putative oxidoreductase domain protein</fullName>
    </submittedName>
</protein>
<dbReference type="EMBL" id="FAXN01000033">
    <property type="protein sequence ID" value="CUV65433.1"/>
    <property type="molecule type" value="Genomic_DNA"/>
</dbReference>
<dbReference type="AlphaFoldDB" id="A0A0S4XMT1"/>
<sequence length="121" mass="14406">MIEIFELYKKDGIDLACHNETNMYALSKSNALKFLELAEKYHIMIEGIDILYKDADEIYSYLVEPNKYVHWDLKNLNLMDRILFLKKAIHDYSIVDDLYNIVFAFIDNQSFKVYDLLHTDI</sequence>